<dbReference type="Proteomes" id="UP000772566">
    <property type="component" value="Unassembled WGS sequence"/>
</dbReference>
<feature type="compositionally biased region" description="Basic and acidic residues" evidence="2">
    <location>
        <begin position="26"/>
        <end position="38"/>
    </location>
</feature>
<dbReference type="GO" id="GO:0030976">
    <property type="term" value="F:thiamine pyrophosphate binding"/>
    <property type="evidence" value="ECO:0007669"/>
    <property type="project" value="TreeGrafter"/>
</dbReference>
<evidence type="ECO:0000256" key="2">
    <source>
        <dbReference type="SAM" id="MobiDB-lite"/>
    </source>
</evidence>
<name>A0A930YQC4_9ACTN</name>
<proteinExistence type="predicted"/>
<evidence type="ECO:0000313" key="4">
    <source>
        <dbReference type="Proteomes" id="UP000772566"/>
    </source>
</evidence>
<sequence length="379" mass="41322">MSNLTRRNFFGVSAVVAGLGITACKKSDSDAGEKKESDTNSTDAVGAPEELVKAAKEEGKLIVYGSCEEEYINAVCANFKSLYGIDVQAQRLSTGEVAAKIEEENGHPSADVWFGGTTDPYNVTSSKGLLEQYEPKNASHLISDKFKSTNKDWYGIYKGILGILYDKEELGRLKLDVPQDYKDLIDPKYKGLIWSSNYNTAGTAKLIINTVIQKYGHDQGIQYLVDLDKNIAQYTKSGSGPSKAIGTGECTIGIGMLHDGIYQIVDQEHENVGLQIPSSGASYEVGATAIFKGAAHPNAAKLWIEYALSPACVDLAQKNGSYQFLVLDNAKQPEIATEYGLDPNNVMDYNFEDAKKHTEQYVKDVMEALGGGDSRFKTE</sequence>
<evidence type="ECO:0000313" key="3">
    <source>
        <dbReference type="EMBL" id="MBF4808699.1"/>
    </source>
</evidence>
<organism evidence="3 4">
    <name type="scientific">Lancefieldella parvula</name>
    <dbReference type="NCBI Taxonomy" id="1382"/>
    <lineage>
        <taxon>Bacteria</taxon>
        <taxon>Bacillati</taxon>
        <taxon>Actinomycetota</taxon>
        <taxon>Coriobacteriia</taxon>
        <taxon>Coriobacteriales</taxon>
        <taxon>Atopobiaceae</taxon>
        <taxon>Lancefieldella</taxon>
    </lineage>
</organism>
<dbReference type="SUPFAM" id="SSF53850">
    <property type="entry name" value="Periplasmic binding protein-like II"/>
    <property type="match status" value="1"/>
</dbReference>
<dbReference type="PIRSF" id="PIRSF002825">
    <property type="entry name" value="CfbpA"/>
    <property type="match status" value="1"/>
</dbReference>
<dbReference type="GO" id="GO:0030288">
    <property type="term" value="C:outer membrane-bounded periplasmic space"/>
    <property type="evidence" value="ECO:0007669"/>
    <property type="project" value="TreeGrafter"/>
</dbReference>
<dbReference type="PROSITE" id="PS51257">
    <property type="entry name" value="PROKAR_LIPOPROTEIN"/>
    <property type="match status" value="1"/>
</dbReference>
<protein>
    <submittedName>
        <fullName evidence="3">ABC transporter substrate-binding protein</fullName>
    </submittedName>
</protein>
<comment type="caution">
    <text evidence="3">The sequence shown here is derived from an EMBL/GenBank/DDBJ whole genome shotgun (WGS) entry which is preliminary data.</text>
</comment>
<evidence type="ECO:0000256" key="1">
    <source>
        <dbReference type="ARBA" id="ARBA00022729"/>
    </source>
</evidence>
<reference evidence="3" key="1">
    <citation type="submission" date="2020-04" db="EMBL/GenBank/DDBJ databases">
        <title>Deep metagenomics examines the oral microbiome during advanced dental caries in children, revealing novel taxa and co-occurrences with host molecules.</title>
        <authorList>
            <person name="Baker J.L."/>
            <person name="Morton J.T."/>
            <person name="Dinis M."/>
            <person name="Alvarez R."/>
            <person name="Tran N.C."/>
            <person name="Knight R."/>
            <person name="Edlund A."/>
        </authorList>
    </citation>
    <scope>NUCLEOTIDE SEQUENCE</scope>
    <source>
        <strain evidence="3">JCVI_22A_bin.2</strain>
    </source>
</reference>
<dbReference type="Gene3D" id="3.40.190.10">
    <property type="entry name" value="Periplasmic binding protein-like II"/>
    <property type="match status" value="2"/>
</dbReference>
<accession>A0A930YQC4</accession>
<gene>
    <name evidence="3" type="ORF">HXK23_00475</name>
</gene>
<dbReference type="GO" id="GO:0030975">
    <property type="term" value="F:thiamine binding"/>
    <property type="evidence" value="ECO:0007669"/>
    <property type="project" value="TreeGrafter"/>
</dbReference>
<dbReference type="CDD" id="cd13544">
    <property type="entry name" value="PBP2_Fbp_like_1"/>
    <property type="match status" value="1"/>
</dbReference>
<dbReference type="Pfam" id="PF13343">
    <property type="entry name" value="SBP_bac_6"/>
    <property type="match status" value="1"/>
</dbReference>
<feature type="region of interest" description="Disordered" evidence="2">
    <location>
        <begin position="26"/>
        <end position="46"/>
    </location>
</feature>
<dbReference type="GO" id="GO:0015888">
    <property type="term" value="P:thiamine transport"/>
    <property type="evidence" value="ECO:0007669"/>
    <property type="project" value="TreeGrafter"/>
</dbReference>
<dbReference type="EMBL" id="JABZGT010000006">
    <property type="protein sequence ID" value="MBF4808699.1"/>
    <property type="molecule type" value="Genomic_DNA"/>
</dbReference>
<dbReference type="AlphaFoldDB" id="A0A930YQC4"/>
<dbReference type="PANTHER" id="PTHR30006:SF2">
    <property type="entry name" value="ABC TRANSPORTER SUBSTRATE-BINDING PROTEIN"/>
    <property type="match status" value="1"/>
</dbReference>
<dbReference type="PANTHER" id="PTHR30006">
    <property type="entry name" value="THIAMINE-BINDING PERIPLASMIC PROTEIN-RELATED"/>
    <property type="match status" value="1"/>
</dbReference>
<dbReference type="InterPro" id="IPR026045">
    <property type="entry name" value="Ferric-bd"/>
</dbReference>
<keyword evidence="1" id="KW-0732">Signal</keyword>